<evidence type="ECO:0000313" key="2">
    <source>
        <dbReference type="EMBL" id="MBW0502635.1"/>
    </source>
</evidence>
<organism evidence="2 3">
    <name type="scientific">Austropuccinia psidii MF-1</name>
    <dbReference type="NCBI Taxonomy" id="1389203"/>
    <lineage>
        <taxon>Eukaryota</taxon>
        <taxon>Fungi</taxon>
        <taxon>Dikarya</taxon>
        <taxon>Basidiomycota</taxon>
        <taxon>Pucciniomycotina</taxon>
        <taxon>Pucciniomycetes</taxon>
        <taxon>Pucciniales</taxon>
        <taxon>Sphaerophragmiaceae</taxon>
        <taxon>Austropuccinia</taxon>
    </lineage>
</organism>
<evidence type="ECO:0000313" key="3">
    <source>
        <dbReference type="Proteomes" id="UP000765509"/>
    </source>
</evidence>
<reference evidence="2" key="1">
    <citation type="submission" date="2021-03" db="EMBL/GenBank/DDBJ databases">
        <title>Draft genome sequence of rust myrtle Austropuccinia psidii MF-1, a brazilian biotype.</title>
        <authorList>
            <person name="Quecine M.C."/>
            <person name="Pachon D.M.R."/>
            <person name="Bonatelli M.L."/>
            <person name="Correr F.H."/>
            <person name="Franceschini L.M."/>
            <person name="Leite T.F."/>
            <person name="Margarido G.R.A."/>
            <person name="Almeida C.A."/>
            <person name="Ferrarezi J.A."/>
            <person name="Labate C.A."/>
        </authorList>
    </citation>
    <scope>NUCLEOTIDE SEQUENCE</scope>
    <source>
        <strain evidence="2">MF-1</strain>
    </source>
</reference>
<feature type="compositionally biased region" description="Polar residues" evidence="1">
    <location>
        <begin position="1"/>
        <end position="13"/>
    </location>
</feature>
<protein>
    <submittedName>
        <fullName evidence="2">Uncharacterized protein</fullName>
    </submittedName>
</protein>
<feature type="compositionally biased region" description="Polar residues" evidence="1">
    <location>
        <begin position="76"/>
        <end position="97"/>
    </location>
</feature>
<sequence length="194" mass="21303">MPVQNSLPANNTRSQRHQAVLTPTSSSFPDCTPSVHQLSKNLDRGPPMEGASPSRRGGVKSRISRSFSGLLGGYPSTFQGPRSSPEASEASNIDHSNQPFVAQVEPNYLNMMEQMTQLMGKLTHAVVPRENSNAPSFKTPSMKPPDSFDGTQAHKLRGFVPCFQFIFHGDPANLFSYRKKVLYSTSLPPDRALK</sequence>
<dbReference type="EMBL" id="AVOT02016935">
    <property type="protein sequence ID" value="MBW0502635.1"/>
    <property type="molecule type" value="Genomic_DNA"/>
</dbReference>
<dbReference type="Proteomes" id="UP000765509">
    <property type="component" value="Unassembled WGS sequence"/>
</dbReference>
<accession>A0A9Q3DGI6</accession>
<dbReference type="AlphaFoldDB" id="A0A9Q3DGI6"/>
<keyword evidence="3" id="KW-1185">Reference proteome</keyword>
<feature type="region of interest" description="Disordered" evidence="1">
    <location>
        <begin position="1"/>
        <end position="97"/>
    </location>
</feature>
<evidence type="ECO:0000256" key="1">
    <source>
        <dbReference type="SAM" id="MobiDB-lite"/>
    </source>
</evidence>
<proteinExistence type="predicted"/>
<name>A0A9Q3DGI6_9BASI</name>
<comment type="caution">
    <text evidence="2">The sequence shown here is derived from an EMBL/GenBank/DDBJ whole genome shotgun (WGS) entry which is preliminary data.</text>
</comment>
<feature type="compositionally biased region" description="Polar residues" evidence="1">
    <location>
        <begin position="21"/>
        <end position="40"/>
    </location>
</feature>
<gene>
    <name evidence="2" type="ORF">O181_042350</name>
</gene>